<accession>A0ABV8LJ60</accession>
<dbReference type="InterPro" id="IPR016032">
    <property type="entry name" value="Sig_transdc_resp-reg_C-effctor"/>
</dbReference>
<organism evidence="6 7">
    <name type="scientific">Hamadaea flava</name>
    <dbReference type="NCBI Taxonomy" id="1742688"/>
    <lineage>
        <taxon>Bacteria</taxon>
        <taxon>Bacillati</taxon>
        <taxon>Actinomycetota</taxon>
        <taxon>Actinomycetes</taxon>
        <taxon>Micromonosporales</taxon>
        <taxon>Micromonosporaceae</taxon>
        <taxon>Hamadaea</taxon>
    </lineage>
</organism>
<dbReference type="SUPFAM" id="SSF47413">
    <property type="entry name" value="lambda repressor-like DNA-binding domains"/>
    <property type="match status" value="1"/>
</dbReference>
<evidence type="ECO:0000256" key="3">
    <source>
        <dbReference type="ARBA" id="ARBA00023125"/>
    </source>
</evidence>
<dbReference type="InterPro" id="IPR036388">
    <property type="entry name" value="WH-like_DNA-bd_sf"/>
</dbReference>
<reference evidence="7" key="1">
    <citation type="journal article" date="2019" name="Int. J. Syst. Evol. Microbiol.">
        <title>The Global Catalogue of Microorganisms (GCM) 10K type strain sequencing project: providing services to taxonomists for standard genome sequencing and annotation.</title>
        <authorList>
            <consortium name="The Broad Institute Genomics Platform"/>
            <consortium name="The Broad Institute Genome Sequencing Center for Infectious Disease"/>
            <person name="Wu L."/>
            <person name="Ma J."/>
        </authorList>
    </citation>
    <scope>NUCLEOTIDE SEQUENCE [LARGE SCALE GENOMIC DNA]</scope>
    <source>
        <strain evidence="7">CGMCC 4.7289</strain>
    </source>
</reference>
<keyword evidence="7" id="KW-1185">Reference proteome</keyword>
<dbReference type="Gene3D" id="1.25.40.10">
    <property type="entry name" value="Tetratricopeptide repeat domain"/>
    <property type="match status" value="2"/>
</dbReference>
<dbReference type="InterPro" id="IPR027417">
    <property type="entry name" value="P-loop_NTPase"/>
</dbReference>
<dbReference type="InterPro" id="IPR010982">
    <property type="entry name" value="Lambda_DNA-bd_dom_sf"/>
</dbReference>
<comment type="similarity">
    <text evidence="1">Belongs to the AfsR/DnrI/RedD regulatory family.</text>
</comment>
<dbReference type="Gene3D" id="1.10.260.40">
    <property type="entry name" value="lambda repressor-like DNA-binding domains"/>
    <property type="match status" value="1"/>
</dbReference>
<dbReference type="SMART" id="SM00530">
    <property type="entry name" value="HTH_XRE"/>
    <property type="match status" value="1"/>
</dbReference>
<keyword evidence="2" id="KW-0805">Transcription regulation</keyword>
<dbReference type="CDD" id="cd15831">
    <property type="entry name" value="BTAD"/>
    <property type="match status" value="1"/>
</dbReference>
<dbReference type="SUPFAM" id="SSF48452">
    <property type="entry name" value="TPR-like"/>
    <property type="match status" value="2"/>
</dbReference>
<name>A0ABV8LJ60_9ACTN</name>
<dbReference type="Proteomes" id="UP001595816">
    <property type="component" value="Unassembled WGS sequence"/>
</dbReference>
<dbReference type="RefSeq" id="WP_253757680.1">
    <property type="nucleotide sequence ID" value="NZ_JAMZDZ010000001.1"/>
</dbReference>
<dbReference type="InterPro" id="IPR011990">
    <property type="entry name" value="TPR-like_helical_dom_sf"/>
</dbReference>
<dbReference type="InterPro" id="IPR001867">
    <property type="entry name" value="OmpR/PhoB-type_DNA-bd"/>
</dbReference>
<dbReference type="SMART" id="SM00862">
    <property type="entry name" value="Trans_reg_C"/>
    <property type="match status" value="1"/>
</dbReference>
<evidence type="ECO:0000256" key="1">
    <source>
        <dbReference type="ARBA" id="ARBA00005820"/>
    </source>
</evidence>
<keyword evidence="3" id="KW-0238">DNA-binding</keyword>
<dbReference type="PANTHER" id="PTHR35807:SF1">
    <property type="entry name" value="TRANSCRIPTIONAL REGULATOR REDD"/>
    <property type="match status" value="1"/>
</dbReference>
<dbReference type="SUPFAM" id="SSF46894">
    <property type="entry name" value="C-terminal effector domain of the bipartite response regulators"/>
    <property type="match status" value="1"/>
</dbReference>
<dbReference type="CDD" id="cd00093">
    <property type="entry name" value="HTH_XRE"/>
    <property type="match status" value="1"/>
</dbReference>
<keyword evidence="4" id="KW-0804">Transcription</keyword>
<proteinExistence type="inferred from homology"/>
<dbReference type="Gene3D" id="1.10.10.10">
    <property type="entry name" value="Winged helix-like DNA-binding domain superfamily/Winged helix DNA-binding domain"/>
    <property type="match status" value="1"/>
</dbReference>
<dbReference type="Gene3D" id="3.40.50.300">
    <property type="entry name" value="P-loop containing nucleotide triphosphate hydrolases"/>
    <property type="match status" value="1"/>
</dbReference>
<dbReference type="Pfam" id="PF01381">
    <property type="entry name" value="HTH_3"/>
    <property type="match status" value="1"/>
</dbReference>
<evidence type="ECO:0000256" key="2">
    <source>
        <dbReference type="ARBA" id="ARBA00023015"/>
    </source>
</evidence>
<dbReference type="InterPro" id="IPR005158">
    <property type="entry name" value="BTAD"/>
</dbReference>
<evidence type="ECO:0000313" key="6">
    <source>
        <dbReference type="EMBL" id="MFC4130553.1"/>
    </source>
</evidence>
<comment type="caution">
    <text evidence="6">The sequence shown here is derived from an EMBL/GenBank/DDBJ whole genome shotgun (WGS) entry which is preliminary data.</text>
</comment>
<feature type="domain" description="HTH cro/C1-type" evidence="5">
    <location>
        <begin position="9"/>
        <end position="64"/>
    </location>
</feature>
<dbReference type="InterPro" id="IPR002182">
    <property type="entry name" value="NB-ARC"/>
</dbReference>
<dbReference type="SMART" id="SM01043">
    <property type="entry name" value="BTAD"/>
    <property type="match status" value="1"/>
</dbReference>
<protein>
    <submittedName>
        <fullName evidence="6">BTAD domain-containing putative transcriptional regulator</fullName>
    </submittedName>
</protein>
<evidence type="ECO:0000313" key="7">
    <source>
        <dbReference type="Proteomes" id="UP001595816"/>
    </source>
</evidence>
<dbReference type="Pfam" id="PF03704">
    <property type="entry name" value="BTAD"/>
    <property type="match status" value="1"/>
</dbReference>
<dbReference type="PANTHER" id="PTHR35807">
    <property type="entry name" value="TRANSCRIPTIONAL REGULATOR REDD-RELATED"/>
    <property type="match status" value="1"/>
</dbReference>
<dbReference type="PROSITE" id="PS50943">
    <property type="entry name" value="HTH_CROC1"/>
    <property type="match status" value="1"/>
</dbReference>
<evidence type="ECO:0000259" key="5">
    <source>
        <dbReference type="PROSITE" id="PS50943"/>
    </source>
</evidence>
<sequence>MANPSVGRIRAARVAAKLTQAELAARAGISVRALRDIEQGRVDKPHSSSMERLSAALGLDPAPAPTQAITVSVLGPLVLTRQGRPVAIMAAAQRRLITLLALESDRFVRIDEIAEALWDSRPPEGWRNRLHVLIGQLRDLLEPRRGRRAASRYLPSGTGAYRLQLPVDAVDVTRFTQSVAAARATAQDGDPNRAMHAYEAALLCWRGPVDRAYADRPAALALRRTCLSAVLELAEQAAAAGQDARTLAPLEATATAEPLHEGLQAALMRAYARTGQQDRAMHLYADLRKRLSEELGVDPAQETQAAYREILRPGEADGANRVPQPRPAQLPVTTPYFGGRDDAVAAVAGHLCGPPRPGEIPSARILVLHGMPGIGKTTLTVHVAHQVKQRYPDGQLYADLRGESIDPAHPGQLLSGFLRSLGVTAGDIPENLAERSALLRSYLTGRRILMVLDDARSAEQVLPFLPSGDGNDVLITSRNPLIELPVTRYRLDPLDAASSLSLLRRLVPEDELEGDPLAAARIVQICSGLPLALSIAAARTHSGDTLDGIAHTLEPADSRITGLHSGELALRNTLDSAYANLGHAARAMLRRLAAVGTRTFPAWLSAVLRVEPEKSVDALAELSAAHLVSRAGGSAAHAHYRIHDLVRLYAMNLTDDEDHAAARYAVAQWAHVARRTSGQYAGGRSLSLDPLSLPDPDEPGLPEVVDVNGWFDTERDNLLDALAGRAATGDLRLAVSLLVALSPFLRARYQLDQWRVCLQRIRAVPGFADDLVASAYADESETNLLMAEGQDVAAIAVAEHGLATFLRIGQAQGAHLMRYHLAYFHRRAKRIEQATALLTEILDAPPEQEPSPSIRAAAHQGIGLIHREHLDDLPTAVHHFERALALLPDPTNREYTQVVYSLCLGLHILNRLAEMEPLVAAGLRVSRSLGDRVGMFSFLSLQSSVLPIEQARDALEEAQILAQTIGRAEYQAHVHEARGRLAERMDDYTEAARQFAAAVAIYERASAGRSADRAAKTLARLRTQADAS</sequence>
<dbReference type="InterPro" id="IPR001387">
    <property type="entry name" value="Cro/C1-type_HTH"/>
</dbReference>
<dbReference type="InterPro" id="IPR051677">
    <property type="entry name" value="AfsR-DnrI-RedD_regulator"/>
</dbReference>
<dbReference type="EMBL" id="JBHSAY010000005">
    <property type="protein sequence ID" value="MFC4130553.1"/>
    <property type="molecule type" value="Genomic_DNA"/>
</dbReference>
<dbReference type="SUPFAM" id="SSF52540">
    <property type="entry name" value="P-loop containing nucleoside triphosphate hydrolases"/>
    <property type="match status" value="1"/>
</dbReference>
<gene>
    <name evidence="6" type="ORF">ACFOZ4_08045</name>
</gene>
<dbReference type="Pfam" id="PF00931">
    <property type="entry name" value="NB-ARC"/>
    <property type="match status" value="1"/>
</dbReference>
<evidence type="ECO:0000256" key="4">
    <source>
        <dbReference type="ARBA" id="ARBA00023163"/>
    </source>
</evidence>
<dbReference type="PRINTS" id="PR00364">
    <property type="entry name" value="DISEASERSIST"/>
</dbReference>